<dbReference type="GeneID" id="63725696"/>
<dbReference type="RefSeq" id="XP_040663168.1">
    <property type="nucleotide sequence ID" value="XM_040810185.1"/>
</dbReference>
<dbReference type="AlphaFoldDB" id="A0A1L9P7B7"/>
<feature type="compositionally biased region" description="Basic and acidic residues" evidence="1">
    <location>
        <begin position="1"/>
        <end position="11"/>
    </location>
</feature>
<dbReference type="Proteomes" id="UP000184073">
    <property type="component" value="Unassembled WGS sequence"/>
</dbReference>
<evidence type="ECO:0000313" key="2">
    <source>
        <dbReference type="EMBL" id="OJI97405.1"/>
    </source>
</evidence>
<dbReference type="EMBL" id="KV878125">
    <property type="protein sequence ID" value="OJI97405.1"/>
    <property type="molecule type" value="Genomic_DNA"/>
</dbReference>
<dbReference type="VEuPathDB" id="FungiDB:ASPVEDRAFT_290508"/>
<keyword evidence="3" id="KW-1185">Reference proteome</keyword>
<evidence type="ECO:0000256" key="1">
    <source>
        <dbReference type="SAM" id="MobiDB-lite"/>
    </source>
</evidence>
<reference evidence="3" key="1">
    <citation type="journal article" date="2017" name="Genome Biol.">
        <title>Comparative genomics reveals high biological diversity and specific adaptations in the industrially and medically important fungal genus Aspergillus.</title>
        <authorList>
            <person name="de Vries R.P."/>
            <person name="Riley R."/>
            <person name="Wiebenga A."/>
            <person name="Aguilar-Osorio G."/>
            <person name="Amillis S."/>
            <person name="Uchima C.A."/>
            <person name="Anderluh G."/>
            <person name="Asadollahi M."/>
            <person name="Askin M."/>
            <person name="Barry K."/>
            <person name="Battaglia E."/>
            <person name="Bayram O."/>
            <person name="Benocci T."/>
            <person name="Braus-Stromeyer S.A."/>
            <person name="Caldana C."/>
            <person name="Canovas D."/>
            <person name="Cerqueira G.C."/>
            <person name="Chen F."/>
            <person name="Chen W."/>
            <person name="Choi C."/>
            <person name="Clum A."/>
            <person name="Dos Santos R.A."/>
            <person name="Damasio A.R."/>
            <person name="Diallinas G."/>
            <person name="Emri T."/>
            <person name="Fekete E."/>
            <person name="Flipphi M."/>
            <person name="Freyberg S."/>
            <person name="Gallo A."/>
            <person name="Gournas C."/>
            <person name="Habgood R."/>
            <person name="Hainaut M."/>
            <person name="Harispe M.L."/>
            <person name="Henrissat B."/>
            <person name="Hilden K.S."/>
            <person name="Hope R."/>
            <person name="Hossain A."/>
            <person name="Karabika E."/>
            <person name="Karaffa L."/>
            <person name="Karanyi Z."/>
            <person name="Krasevec N."/>
            <person name="Kuo A."/>
            <person name="Kusch H."/>
            <person name="LaButti K."/>
            <person name="Lagendijk E.L."/>
            <person name="Lapidus A."/>
            <person name="Levasseur A."/>
            <person name="Lindquist E."/>
            <person name="Lipzen A."/>
            <person name="Logrieco A.F."/>
            <person name="MacCabe A."/>
            <person name="Maekelae M.R."/>
            <person name="Malavazi I."/>
            <person name="Melin P."/>
            <person name="Meyer V."/>
            <person name="Mielnichuk N."/>
            <person name="Miskei M."/>
            <person name="Molnar A.P."/>
            <person name="Mule G."/>
            <person name="Ngan C.Y."/>
            <person name="Orejas M."/>
            <person name="Orosz E."/>
            <person name="Ouedraogo J.P."/>
            <person name="Overkamp K.M."/>
            <person name="Park H.-S."/>
            <person name="Perrone G."/>
            <person name="Piumi F."/>
            <person name="Punt P.J."/>
            <person name="Ram A.F."/>
            <person name="Ramon A."/>
            <person name="Rauscher S."/>
            <person name="Record E."/>
            <person name="Riano-Pachon D.M."/>
            <person name="Robert V."/>
            <person name="Roehrig J."/>
            <person name="Ruller R."/>
            <person name="Salamov A."/>
            <person name="Salih N.S."/>
            <person name="Samson R.A."/>
            <person name="Sandor E."/>
            <person name="Sanguinetti M."/>
            <person name="Schuetze T."/>
            <person name="Sepcic K."/>
            <person name="Shelest E."/>
            <person name="Sherlock G."/>
            <person name="Sophianopoulou V."/>
            <person name="Squina F.M."/>
            <person name="Sun H."/>
            <person name="Susca A."/>
            <person name="Todd R.B."/>
            <person name="Tsang A."/>
            <person name="Unkles S.E."/>
            <person name="van de Wiele N."/>
            <person name="van Rossen-Uffink D."/>
            <person name="Oliveira J.V."/>
            <person name="Vesth T.C."/>
            <person name="Visser J."/>
            <person name="Yu J.-H."/>
            <person name="Zhou M."/>
            <person name="Andersen M.R."/>
            <person name="Archer D.B."/>
            <person name="Baker S.E."/>
            <person name="Benoit I."/>
            <person name="Brakhage A.A."/>
            <person name="Braus G.H."/>
            <person name="Fischer R."/>
            <person name="Frisvad J.C."/>
            <person name="Goldman G.H."/>
            <person name="Houbraken J."/>
            <person name="Oakley B."/>
            <person name="Pocsi I."/>
            <person name="Scazzocchio C."/>
            <person name="Seiboth B."/>
            <person name="vanKuyk P.A."/>
            <person name="Wortman J."/>
            <person name="Dyer P.S."/>
            <person name="Grigoriev I.V."/>
        </authorList>
    </citation>
    <scope>NUCLEOTIDE SEQUENCE [LARGE SCALE GENOMIC DNA]</scope>
    <source>
        <strain evidence="3">CBS 583.65</strain>
    </source>
</reference>
<protein>
    <submittedName>
        <fullName evidence="2">Uncharacterized protein</fullName>
    </submittedName>
</protein>
<accession>A0A1L9P7B7</accession>
<name>A0A1L9P7B7_ASPVE</name>
<feature type="region of interest" description="Disordered" evidence="1">
    <location>
        <begin position="1"/>
        <end position="62"/>
    </location>
</feature>
<sequence length="219" mass="25010">MGSKFIKFDSRRKGHYASSESDRPEETRAIHQNSKQAHVKQAPAPSSSKRSALPSPPSGNLHTLWRDESRTRFWYDRAISFTTICFWPENESGLVDLSGGRRIRALAGRLCSHPKQVETRTPAKPRAAYSQHYYSSSSAQRQVNIERKEAILPFQSNPCEHPSADANRGSQLFSFSMGWPRGFAYASFYFWEASRPSNSWLVCLLACKQFFASWWKVPK</sequence>
<organism evidence="2 3">
    <name type="scientific">Aspergillus versicolor CBS 583.65</name>
    <dbReference type="NCBI Taxonomy" id="1036611"/>
    <lineage>
        <taxon>Eukaryota</taxon>
        <taxon>Fungi</taxon>
        <taxon>Dikarya</taxon>
        <taxon>Ascomycota</taxon>
        <taxon>Pezizomycotina</taxon>
        <taxon>Eurotiomycetes</taxon>
        <taxon>Eurotiomycetidae</taxon>
        <taxon>Eurotiales</taxon>
        <taxon>Aspergillaceae</taxon>
        <taxon>Aspergillus</taxon>
        <taxon>Aspergillus subgen. Nidulantes</taxon>
    </lineage>
</organism>
<feature type="compositionally biased region" description="Basic and acidic residues" evidence="1">
    <location>
        <begin position="20"/>
        <end position="29"/>
    </location>
</feature>
<gene>
    <name evidence="2" type="ORF">ASPVEDRAFT_290508</name>
</gene>
<proteinExistence type="predicted"/>
<dbReference type="OrthoDB" id="10448650at2759"/>
<evidence type="ECO:0000313" key="3">
    <source>
        <dbReference type="Proteomes" id="UP000184073"/>
    </source>
</evidence>